<proteinExistence type="predicted"/>
<name>A0ACB9IXY0_9ASTR</name>
<dbReference type="Proteomes" id="UP001056120">
    <property type="component" value="Linkage Group LG06"/>
</dbReference>
<reference evidence="2" key="1">
    <citation type="journal article" date="2022" name="Mol. Ecol. Resour.">
        <title>The genomes of chicory, endive, great burdock and yacon provide insights into Asteraceae palaeo-polyploidization history and plant inulin production.</title>
        <authorList>
            <person name="Fan W."/>
            <person name="Wang S."/>
            <person name="Wang H."/>
            <person name="Wang A."/>
            <person name="Jiang F."/>
            <person name="Liu H."/>
            <person name="Zhao H."/>
            <person name="Xu D."/>
            <person name="Zhang Y."/>
        </authorList>
    </citation>
    <scope>NUCLEOTIDE SEQUENCE [LARGE SCALE GENOMIC DNA]</scope>
    <source>
        <strain evidence="2">cv. Yunnan</strain>
    </source>
</reference>
<accession>A0ACB9IXY0</accession>
<dbReference type="EMBL" id="CM042023">
    <property type="protein sequence ID" value="KAI3812879.1"/>
    <property type="molecule type" value="Genomic_DNA"/>
</dbReference>
<organism evidence="1 2">
    <name type="scientific">Smallanthus sonchifolius</name>
    <dbReference type="NCBI Taxonomy" id="185202"/>
    <lineage>
        <taxon>Eukaryota</taxon>
        <taxon>Viridiplantae</taxon>
        <taxon>Streptophyta</taxon>
        <taxon>Embryophyta</taxon>
        <taxon>Tracheophyta</taxon>
        <taxon>Spermatophyta</taxon>
        <taxon>Magnoliopsida</taxon>
        <taxon>eudicotyledons</taxon>
        <taxon>Gunneridae</taxon>
        <taxon>Pentapetalae</taxon>
        <taxon>asterids</taxon>
        <taxon>campanulids</taxon>
        <taxon>Asterales</taxon>
        <taxon>Asteraceae</taxon>
        <taxon>Asteroideae</taxon>
        <taxon>Heliantheae alliance</taxon>
        <taxon>Millerieae</taxon>
        <taxon>Smallanthus</taxon>
    </lineage>
</organism>
<evidence type="ECO:0000313" key="2">
    <source>
        <dbReference type="Proteomes" id="UP001056120"/>
    </source>
</evidence>
<keyword evidence="2" id="KW-1185">Reference proteome</keyword>
<comment type="caution">
    <text evidence="1">The sequence shown here is derived from an EMBL/GenBank/DDBJ whole genome shotgun (WGS) entry which is preliminary data.</text>
</comment>
<sequence length="134" mass="15351">MMKQRHKVERESNVGEEVGMIVCNSAEEGCYHRRQVKDTAHMKLIVPVLWQLEQRSLYALKHVTNVCGTSTMTGRNTVTAMNTRNTPTTRSKPNVIRDFLVGTLLIAYCKFSGIITYKEPTYEVDTADFHDLQR</sequence>
<reference evidence="1 2" key="2">
    <citation type="journal article" date="2022" name="Mol. Ecol. Resour.">
        <title>The genomes of chicory, endive, great burdock and yacon provide insights into Asteraceae paleo-polyploidization history and plant inulin production.</title>
        <authorList>
            <person name="Fan W."/>
            <person name="Wang S."/>
            <person name="Wang H."/>
            <person name="Wang A."/>
            <person name="Jiang F."/>
            <person name="Liu H."/>
            <person name="Zhao H."/>
            <person name="Xu D."/>
            <person name="Zhang Y."/>
        </authorList>
    </citation>
    <scope>NUCLEOTIDE SEQUENCE [LARGE SCALE GENOMIC DNA]</scope>
    <source>
        <strain evidence="2">cv. Yunnan</strain>
        <tissue evidence="1">Leaves</tissue>
    </source>
</reference>
<gene>
    <name evidence="1" type="ORF">L1987_17592</name>
</gene>
<protein>
    <submittedName>
        <fullName evidence="1">Uncharacterized protein</fullName>
    </submittedName>
</protein>
<evidence type="ECO:0000313" key="1">
    <source>
        <dbReference type="EMBL" id="KAI3812879.1"/>
    </source>
</evidence>